<dbReference type="Gene3D" id="2.30.30.140">
    <property type="match status" value="1"/>
</dbReference>
<feature type="compositionally biased region" description="Polar residues" evidence="1">
    <location>
        <begin position="239"/>
        <end position="258"/>
    </location>
</feature>
<feature type="compositionally biased region" description="Low complexity" evidence="1">
    <location>
        <begin position="1"/>
        <end position="12"/>
    </location>
</feature>
<dbReference type="AlphaFoldDB" id="A0A9W7EWP2"/>
<keyword evidence="3" id="KW-1185">Reference proteome</keyword>
<feature type="region of interest" description="Disordered" evidence="1">
    <location>
        <begin position="347"/>
        <end position="387"/>
    </location>
</feature>
<sequence>MTSPQPTPSSVTPEEDSPPSISLHSTLSSHCRYLRFSLLPPLLSPLPLSSPPPTFPPTPLDTSCWNYCHWLLSWCPSTPSSSSTLSILKSLIRVYPTLPTLPDSLGYTPIHFAVMYCPLPVLSYLFELYPNEFRRKTGEGGGKEKDVVELSYAVRYRPGGTDEVTMWIYDKVVSIGGNPKKPHFRIDHPVEPPSREPSPPPMVTERKKVKGLWVDKLVPLKNLEKKSPPQSSPAPTSTLQKTPSDSKPLQKSSASTENVNKKRHQQRHRKLILEFPDNWAIEYTPSSSRNFHFTSPEGYEFTSASQARKYLTNNQVEAQAMHWDSTPMPQSFESYERVGGGGGMGVGPWNSSQGSGNSFPPPPNTGTLNPYLPPRPSSPSLLPPTRVHSRFSNGPTYYPGYITSVGVNGYLDIQYDDGDKEYGVQPANVRAEIMCERCERSVGEWEVREERGGDKRSKGMRGCRGFLF</sequence>
<feature type="compositionally biased region" description="Basic and acidic residues" evidence="1">
    <location>
        <begin position="184"/>
        <end position="194"/>
    </location>
</feature>
<reference evidence="3" key="1">
    <citation type="journal article" date="2023" name="Commun. Biol.">
        <title>Genome analysis of Parmales, the sister group of diatoms, reveals the evolutionary specialization of diatoms from phago-mixotrophs to photoautotrophs.</title>
        <authorList>
            <person name="Ban H."/>
            <person name="Sato S."/>
            <person name="Yoshikawa S."/>
            <person name="Yamada K."/>
            <person name="Nakamura Y."/>
            <person name="Ichinomiya M."/>
            <person name="Sato N."/>
            <person name="Blanc-Mathieu R."/>
            <person name="Endo H."/>
            <person name="Kuwata A."/>
            <person name="Ogata H."/>
        </authorList>
    </citation>
    <scope>NUCLEOTIDE SEQUENCE [LARGE SCALE GENOMIC DNA]</scope>
    <source>
        <strain evidence="3">NIES 3699</strain>
    </source>
</reference>
<dbReference type="EMBL" id="BRXX01000130">
    <property type="protein sequence ID" value="GMH92608.1"/>
    <property type="molecule type" value="Genomic_DNA"/>
</dbReference>
<proteinExistence type="predicted"/>
<comment type="caution">
    <text evidence="2">The sequence shown here is derived from an EMBL/GenBank/DDBJ whole genome shotgun (WGS) entry which is preliminary data.</text>
</comment>
<evidence type="ECO:0000313" key="3">
    <source>
        <dbReference type="Proteomes" id="UP001165160"/>
    </source>
</evidence>
<feature type="region of interest" description="Disordered" evidence="1">
    <location>
        <begin position="1"/>
        <end position="24"/>
    </location>
</feature>
<accession>A0A9W7EWP2</accession>
<organism evidence="2 3">
    <name type="scientific">Triparma verrucosa</name>
    <dbReference type="NCBI Taxonomy" id="1606542"/>
    <lineage>
        <taxon>Eukaryota</taxon>
        <taxon>Sar</taxon>
        <taxon>Stramenopiles</taxon>
        <taxon>Ochrophyta</taxon>
        <taxon>Bolidophyceae</taxon>
        <taxon>Parmales</taxon>
        <taxon>Triparmaceae</taxon>
        <taxon>Triparma</taxon>
    </lineage>
</organism>
<feature type="region of interest" description="Disordered" evidence="1">
    <location>
        <begin position="222"/>
        <end position="268"/>
    </location>
</feature>
<protein>
    <submittedName>
        <fullName evidence="2">Uncharacterized protein</fullName>
    </submittedName>
</protein>
<evidence type="ECO:0000256" key="1">
    <source>
        <dbReference type="SAM" id="MobiDB-lite"/>
    </source>
</evidence>
<dbReference type="Proteomes" id="UP001165160">
    <property type="component" value="Unassembled WGS sequence"/>
</dbReference>
<feature type="compositionally biased region" description="Polar residues" evidence="1">
    <location>
        <begin position="349"/>
        <end position="358"/>
    </location>
</feature>
<feature type="region of interest" description="Disordered" evidence="1">
    <location>
        <begin position="183"/>
        <end position="206"/>
    </location>
</feature>
<name>A0A9W7EWP2_9STRA</name>
<gene>
    <name evidence="2" type="ORF">TrVE_jg14119</name>
</gene>
<evidence type="ECO:0000313" key="2">
    <source>
        <dbReference type="EMBL" id="GMH92608.1"/>
    </source>
</evidence>